<keyword evidence="1" id="KW-0472">Membrane</keyword>
<reference evidence="2 3" key="1">
    <citation type="submission" date="2014-07" db="EMBL/GenBank/DDBJ databases">
        <title>Comparative analysis of Nitrosococcus oceani genome inventories of strains from Pacific and Atlantic gyres.</title>
        <authorList>
            <person name="Lim C.K."/>
            <person name="Wang L."/>
            <person name="Sayavedra-Soto L.A."/>
            <person name="Klotz M.G."/>
        </authorList>
    </citation>
    <scope>NUCLEOTIDE SEQUENCE [LARGE SCALE GENOMIC DNA]</scope>
    <source>
        <strain evidence="2 3">C-27</strain>
    </source>
</reference>
<proteinExistence type="predicted"/>
<keyword evidence="1" id="KW-1133">Transmembrane helix</keyword>
<gene>
    <name evidence="2" type="ORF">IB75_08025</name>
</gene>
<dbReference type="AlphaFoldDB" id="A0A0E2Z2U0"/>
<dbReference type="Proteomes" id="UP000028839">
    <property type="component" value="Unassembled WGS sequence"/>
</dbReference>
<comment type="caution">
    <text evidence="2">The sequence shown here is derived from an EMBL/GenBank/DDBJ whole genome shotgun (WGS) entry which is preliminary data.</text>
</comment>
<keyword evidence="1" id="KW-0812">Transmembrane</keyword>
<evidence type="ECO:0000313" key="3">
    <source>
        <dbReference type="Proteomes" id="UP000028839"/>
    </source>
</evidence>
<accession>A0A0E2Z2U0</accession>
<feature type="transmembrane region" description="Helical" evidence="1">
    <location>
        <begin position="21"/>
        <end position="43"/>
    </location>
</feature>
<dbReference type="EMBL" id="JPGN01000049">
    <property type="protein sequence ID" value="KFI19536.1"/>
    <property type="molecule type" value="Genomic_DNA"/>
</dbReference>
<sequence>MENNFLESGNFDKIHEVQYSIIKFFTLTAFWGTFSLLAILVAAGPDIPPFQTEIHYPMAEVQIEAPASVASFFQDGFSFGNGNCNKKSGCAGYHLQCNSHLCFLPECLVSHLHVAAIQWVFLPEAGPPEFQPLPLFKPPISA</sequence>
<evidence type="ECO:0000313" key="2">
    <source>
        <dbReference type="EMBL" id="KFI19536.1"/>
    </source>
</evidence>
<protein>
    <submittedName>
        <fullName evidence="2">Uncharacterized protein</fullName>
    </submittedName>
</protein>
<dbReference type="OrthoDB" id="9873249at2"/>
<evidence type="ECO:0000256" key="1">
    <source>
        <dbReference type="SAM" id="Phobius"/>
    </source>
</evidence>
<dbReference type="HOGENOM" id="CLU_1813788_0_0_6"/>
<organism evidence="2 3">
    <name type="scientific">Nitrosococcus oceani C-27</name>
    <dbReference type="NCBI Taxonomy" id="314279"/>
    <lineage>
        <taxon>Bacteria</taxon>
        <taxon>Pseudomonadati</taxon>
        <taxon>Pseudomonadota</taxon>
        <taxon>Gammaproteobacteria</taxon>
        <taxon>Chromatiales</taxon>
        <taxon>Chromatiaceae</taxon>
        <taxon>Nitrosococcus</taxon>
    </lineage>
</organism>
<name>A0A0E2Z2U0_9GAMM</name>